<dbReference type="EMBL" id="JBGMDY010000011">
    <property type="protein sequence ID" value="KAL2317968.1"/>
    <property type="molecule type" value="Genomic_DNA"/>
</dbReference>
<comment type="caution">
    <text evidence="3">The sequence shown here is derived from an EMBL/GenBank/DDBJ whole genome shotgun (WGS) entry which is preliminary data.</text>
</comment>
<evidence type="ECO:0000313" key="3">
    <source>
        <dbReference type="EMBL" id="KAL2317968.1"/>
    </source>
</evidence>
<dbReference type="AlphaFoldDB" id="A0ABD1L370"/>
<accession>A0ABD1L370</accession>
<sequence length="281" mass="31667">MGLLGMLLILLPGVFLVQILIFRDGCCVACLKLLPFVCCSPQDKIKVLQKKLERFSRLSEGWSCGTRVNQGELLPSLSYVLVDIMLLKNLSFPTEPPTSTLLLLFFPTRVYLFFPHTPPLPSHIASSLTHRLLPPPPPLRHLPPQLLHSRHLPLQPPPSSHLPPPGPPSRHLPPPRRGRPSSPHDTDLEPFTLSRPRSRLLPPPCRARNSSSLPRSRTHSSFFVNELELEDIQVLVLVKLLQLVVKKQQTPARQQKKKGRDRGKQLVLLLTRYGVKNVAKQ</sequence>
<feature type="region of interest" description="Disordered" evidence="1">
    <location>
        <begin position="135"/>
        <end position="218"/>
    </location>
</feature>
<reference evidence="3 4" key="1">
    <citation type="submission" date="2024-08" db="EMBL/GenBank/DDBJ databases">
        <title>Insights into the chromosomal genome structure of Flemingia macrophylla.</title>
        <authorList>
            <person name="Ding Y."/>
            <person name="Zhao Y."/>
            <person name="Bi W."/>
            <person name="Wu M."/>
            <person name="Zhao G."/>
            <person name="Gong Y."/>
            <person name="Li W."/>
            <person name="Zhang P."/>
        </authorList>
    </citation>
    <scope>NUCLEOTIDE SEQUENCE [LARGE SCALE GENOMIC DNA]</scope>
    <source>
        <strain evidence="3">DYQJB</strain>
        <tissue evidence="3">Leaf</tissue>
    </source>
</reference>
<evidence type="ECO:0000256" key="2">
    <source>
        <dbReference type="SAM" id="SignalP"/>
    </source>
</evidence>
<gene>
    <name evidence="3" type="ORF">Fmac_031844</name>
</gene>
<protein>
    <submittedName>
        <fullName evidence="3">Uncharacterized protein</fullName>
    </submittedName>
</protein>
<name>A0ABD1L370_9FABA</name>
<proteinExistence type="predicted"/>
<feature type="compositionally biased region" description="Pro residues" evidence="1">
    <location>
        <begin position="154"/>
        <end position="172"/>
    </location>
</feature>
<evidence type="ECO:0000256" key="1">
    <source>
        <dbReference type="SAM" id="MobiDB-lite"/>
    </source>
</evidence>
<organism evidence="3 4">
    <name type="scientific">Flemingia macrophylla</name>
    <dbReference type="NCBI Taxonomy" id="520843"/>
    <lineage>
        <taxon>Eukaryota</taxon>
        <taxon>Viridiplantae</taxon>
        <taxon>Streptophyta</taxon>
        <taxon>Embryophyta</taxon>
        <taxon>Tracheophyta</taxon>
        <taxon>Spermatophyta</taxon>
        <taxon>Magnoliopsida</taxon>
        <taxon>eudicotyledons</taxon>
        <taxon>Gunneridae</taxon>
        <taxon>Pentapetalae</taxon>
        <taxon>rosids</taxon>
        <taxon>fabids</taxon>
        <taxon>Fabales</taxon>
        <taxon>Fabaceae</taxon>
        <taxon>Papilionoideae</taxon>
        <taxon>50 kb inversion clade</taxon>
        <taxon>NPAAA clade</taxon>
        <taxon>indigoferoid/millettioid clade</taxon>
        <taxon>Phaseoleae</taxon>
        <taxon>Flemingia</taxon>
    </lineage>
</organism>
<keyword evidence="2" id="KW-0732">Signal</keyword>
<keyword evidence="4" id="KW-1185">Reference proteome</keyword>
<feature type="signal peptide" evidence="2">
    <location>
        <begin position="1"/>
        <end position="16"/>
    </location>
</feature>
<feature type="chain" id="PRO_5044824645" evidence="2">
    <location>
        <begin position="17"/>
        <end position="281"/>
    </location>
</feature>
<evidence type="ECO:0000313" key="4">
    <source>
        <dbReference type="Proteomes" id="UP001603857"/>
    </source>
</evidence>
<dbReference type="Proteomes" id="UP001603857">
    <property type="component" value="Unassembled WGS sequence"/>
</dbReference>